<dbReference type="KEGG" id="dps:DP2138"/>
<evidence type="ECO:0000313" key="2">
    <source>
        <dbReference type="EMBL" id="CAG36867.1"/>
    </source>
</evidence>
<dbReference type="PANTHER" id="PTHR42685">
    <property type="entry name" value="GERANYLGERANYL DIPHOSPHATE REDUCTASE"/>
    <property type="match status" value="1"/>
</dbReference>
<dbReference type="eggNOG" id="COG0644">
    <property type="taxonomic scope" value="Bacteria"/>
</dbReference>
<feature type="domain" description="FAD-binding" evidence="1">
    <location>
        <begin position="5"/>
        <end position="160"/>
    </location>
</feature>
<organism evidence="2 3">
    <name type="scientific">Desulfotalea psychrophila (strain LSv54 / DSM 12343)</name>
    <dbReference type="NCBI Taxonomy" id="177439"/>
    <lineage>
        <taxon>Bacteria</taxon>
        <taxon>Pseudomonadati</taxon>
        <taxon>Thermodesulfobacteriota</taxon>
        <taxon>Desulfobulbia</taxon>
        <taxon>Desulfobulbales</taxon>
        <taxon>Desulfocapsaceae</taxon>
        <taxon>Desulfotalea</taxon>
    </lineage>
</organism>
<name>Q6ALA8_DESPS</name>
<dbReference type="Pfam" id="PF01494">
    <property type="entry name" value="FAD_binding_3"/>
    <property type="match status" value="1"/>
</dbReference>
<dbReference type="AlphaFoldDB" id="Q6ALA8"/>
<dbReference type="InterPro" id="IPR002938">
    <property type="entry name" value="FAD-bd"/>
</dbReference>
<dbReference type="HOGENOM" id="CLU_024648_5_0_7"/>
<dbReference type="PRINTS" id="PR00420">
    <property type="entry name" value="RNGMNOXGNASE"/>
</dbReference>
<reference evidence="3" key="1">
    <citation type="journal article" date="2004" name="Environ. Microbiol.">
        <title>The genome of Desulfotalea psychrophila, a sulfate-reducing bacterium from permanently cold Arctic sediments.</title>
        <authorList>
            <person name="Rabus R."/>
            <person name="Ruepp A."/>
            <person name="Frickey T."/>
            <person name="Rattei T."/>
            <person name="Fartmann B."/>
            <person name="Stark M."/>
            <person name="Bauer M."/>
            <person name="Zibat A."/>
            <person name="Lombardot T."/>
            <person name="Becker I."/>
            <person name="Amann J."/>
            <person name="Gellner K."/>
            <person name="Teeling H."/>
            <person name="Leuschner W.D."/>
            <person name="Gloeckner F.-O."/>
            <person name="Lupas A.N."/>
            <person name="Amann R."/>
            <person name="Klenk H.-P."/>
        </authorList>
    </citation>
    <scope>NUCLEOTIDE SEQUENCE [LARGE SCALE GENOMIC DNA]</scope>
    <source>
        <strain evidence="3">DSM 12343 / LSv54</strain>
    </source>
</reference>
<keyword evidence="3" id="KW-1185">Reference proteome</keyword>
<protein>
    <submittedName>
        <fullName evidence="2">Related to dehydrogenases (Flavoproteins)</fullName>
    </submittedName>
</protein>
<accession>Q6ALA8</accession>
<dbReference type="GO" id="GO:0071949">
    <property type="term" value="F:FAD binding"/>
    <property type="evidence" value="ECO:0007669"/>
    <property type="project" value="InterPro"/>
</dbReference>
<dbReference type="InterPro" id="IPR036188">
    <property type="entry name" value="FAD/NAD-bd_sf"/>
</dbReference>
<evidence type="ECO:0000313" key="3">
    <source>
        <dbReference type="Proteomes" id="UP000000602"/>
    </source>
</evidence>
<sequence>MEFFDIVIIGAGPAGLACAKEAGKRGYSVLVLERNGQIGRKVCAGGITWNGLMRHMPGFATERDFAKQHLFSRYQSCCIEADHPIVATLNREHLGRSMAEQAQEAGAVIRTEEQALQIGAEKITVRERKTGRDYSVAFKYLVGADGSSSLVRRYLGQPVKHIGLGLNFQIRGRAEKMEWHLRPDLFVNGYAWIFPHQNTISIGAYADRSIFSPTELKRRFLVWAKAQGYGLEQERCTAGYINYDYRGYRFGSDNNIFLTGDAAGLASGLTGEGIYPAIVSGIAVAEEIAGCKDHPELEAVIKSQRMQRRILDISGRGQVLATLLSEAMTLGMRSKILKFDTVEMAGTSSIKK</sequence>
<gene>
    <name evidence="2" type="ordered locus">DP2138</name>
</gene>
<dbReference type="STRING" id="177439.DP2138"/>
<dbReference type="PANTHER" id="PTHR42685:SF22">
    <property type="entry name" value="CONDITIONED MEDIUM FACTOR RECEPTOR 1"/>
    <property type="match status" value="1"/>
</dbReference>
<dbReference type="RefSeq" id="WP_011189379.1">
    <property type="nucleotide sequence ID" value="NC_006138.1"/>
</dbReference>
<dbReference type="Gene3D" id="3.50.50.60">
    <property type="entry name" value="FAD/NAD(P)-binding domain"/>
    <property type="match status" value="1"/>
</dbReference>
<dbReference type="InterPro" id="IPR050407">
    <property type="entry name" value="Geranylgeranyl_reductase"/>
</dbReference>
<dbReference type="SUPFAM" id="SSF51905">
    <property type="entry name" value="FAD/NAD(P)-binding domain"/>
    <property type="match status" value="1"/>
</dbReference>
<proteinExistence type="predicted"/>
<dbReference type="OrthoDB" id="9799983at2"/>
<dbReference type="Proteomes" id="UP000000602">
    <property type="component" value="Chromosome"/>
</dbReference>
<dbReference type="EMBL" id="CR522870">
    <property type="protein sequence ID" value="CAG36867.1"/>
    <property type="molecule type" value="Genomic_DNA"/>
</dbReference>
<evidence type="ECO:0000259" key="1">
    <source>
        <dbReference type="Pfam" id="PF01494"/>
    </source>
</evidence>